<name>A0A8B8FLH7_9HEMI</name>
<dbReference type="RefSeq" id="XP_025411487.1">
    <property type="nucleotide sequence ID" value="XM_025555702.1"/>
</dbReference>
<gene>
    <name evidence="3" type="primary">LOC112684275</name>
</gene>
<evidence type="ECO:0000313" key="2">
    <source>
        <dbReference type="Proteomes" id="UP000694846"/>
    </source>
</evidence>
<protein>
    <submittedName>
        <fullName evidence="3">LOW QUALITY PROTEIN: uncharacterized protein LOC112684275</fullName>
    </submittedName>
</protein>
<dbReference type="InterPro" id="IPR033336">
    <property type="entry name" value="SAXO1/2"/>
</dbReference>
<evidence type="ECO:0000256" key="1">
    <source>
        <dbReference type="ARBA" id="ARBA00008738"/>
    </source>
</evidence>
<dbReference type="GO" id="GO:0036064">
    <property type="term" value="C:ciliary basal body"/>
    <property type="evidence" value="ECO:0007669"/>
    <property type="project" value="TreeGrafter"/>
</dbReference>
<evidence type="ECO:0000313" key="3">
    <source>
        <dbReference type="RefSeq" id="XP_025411487.1"/>
    </source>
</evidence>
<dbReference type="GeneID" id="112684275"/>
<organism evidence="2 3">
    <name type="scientific">Sipha flava</name>
    <name type="common">yellow sugarcane aphid</name>
    <dbReference type="NCBI Taxonomy" id="143950"/>
    <lineage>
        <taxon>Eukaryota</taxon>
        <taxon>Metazoa</taxon>
        <taxon>Ecdysozoa</taxon>
        <taxon>Arthropoda</taxon>
        <taxon>Hexapoda</taxon>
        <taxon>Insecta</taxon>
        <taxon>Pterygota</taxon>
        <taxon>Neoptera</taxon>
        <taxon>Paraneoptera</taxon>
        <taxon>Hemiptera</taxon>
        <taxon>Sternorrhyncha</taxon>
        <taxon>Aphidomorpha</taxon>
        <taxon>Aphidoidea</taxon>
        <taxon>Aphididae</taxon>
        <taxon>Sipha</taxon>
    </lineage>
</organism>
<dbReference type="PANTHER" id="PTHR31516">
    <property type="entry name" value="STABILIZER OF AXONEMAL MICROTUBULES 2"/>
    <property type="match status" value="1"/>
</dbReference>
<dbReference type="OrthoDB" id="365640at2759"/>
<dbReference type="Proteomes" id="UP000694846">
    <property type="component" value="Unplaced"/>
</dbReference>
<dbReference type="PANTHER" id="PTHR31516:SF17">
    <property type="entry name" value="STABILIZER OF AXONEMAL MICROTUBULES 2"/>
    <property type="match status" value="1"/>
</dbReference>
<dbReference type="GO" id="GO:0005879">
    <property type="term" value="C:axonemal microtubule"/>
    <property type="evidence" value="ECO:0007669"/>
    <property type="project" value="TreeGrafter"/>
</dbReference>
<keyword evidence="2" id="KW-1185">Reference proteome</keyword>
<sequence length="264" mass="30253">MCLPTQRDPMGWQMERVSNLLGDDGKIIHSKNEGKIERNTVYNCSFSSYVCGPREKPIKQNDHLVMAGNIDCLTVNRMSYPIHYSPRVDKIVPRDHCLGGKGPMKKETTMVHDFYIPCDINRQKKILPRNNLRGYDDCPMNSLTTNNCSYQPVCTVPVISYKPKDCYSVPKERMNTTTVQKLSYKYNCPPEKMKTPWATKMEYCKPKNRVENCTVYNQSFQEPGHYVSIDESVTCVPRTCCPVGCLAANAENKFKTNSIKAHHY</sequence>
<dbReference type="GO" id="GO:0036126">
    <property type="term" value="C:sperm flagellum"/>
    <property type="evidence" value="ECO:0007669"/>
    <property type="project" value="TreeGrafter"/>
</dbReference>
<reference evidence="3" key="1">
    <citation type="submission" date="2025-08" db="UniProtKB">
        <authorList>
            <consortium name="RefSeq"/>
        </authorList>
    </citation>
    <scope>IDENTIFICATION</scope>
    <source>
        <tissue evidence="3">Whole body</tissue>
    </source>
</reference>
<proteinExistence type="inferred from homology"/>
<accession>A0A8B8FLH7</accession>
<dbReference type="GO" id="GO:0005814">
    <property type="term" value="C:centriole"/>
    <property type="evidence" value="ECO:0007669"/>
    <property type="project" value="TreeGrafter"/>
</dbReference>
<dbReference type="AlphaFoldDB" id="A0A8B8FLH7"/>
<dbReference type="GO" id="GO:0008017">
    <property type="term" value="F:microtubule binding"/>
    <property type="evidence" value="ECO:0007669"/>
    <property type="project" value="InterPro"/>
</dbReference>
<comment type="similarity">
    <text evidence="1">Belongs to the FAM154 family.</text>
</comment>